<evidence type="ECO:0000313" key="15">
    <source>
        <dbReference type="Proteomes" id="UP000733744"/>
    </source>
</evidence>
<evidence type="ECO:0000256" key="8">
    <source>
        <dbReference type="ARBA" id="ARBA00023052"/>
    </source>
</evidence>
<evidence type="ECO:0000256" key="4">
    <source>
        <dbReference type="ARBA" id="ARBA00013202"/>
    </source>
</evidence>
<dbReference type="Pfam" id="PF00205">
    <property type="entry name" value="TPP_enzyme_M"/>
    <property type="match status" value="1"/>
</dbReference>
<gene>
    <name evidence="14" type="ORF">EKO24_008570</name>
</gene>
<feature type="domain" description="Thiamine pyrophosphate enzyme N-terminal TPP-binding" evidence="13">
    <location>
        <begin position="33"/>
        <end position="147"/>
    </location>
</feature>
<dbReference type="RefSeq" id="WP_127030326.1">
    <property type="nucleotide sequence ID" value="NZ_RYFG02000081.1"/>
</dbReference>
<sequence>MLKSYLLPHKLHQREFRPNQDLLKTAVATGAETVSSYLNKRLAEIGCKYVLAIPGDYIAPWVETLDDPAINAGLIRVHPNNEMVGTYAADGYGRAVNGETVGCVAFTYGVGAINAAQAVAGAYVESVPLVLVNGTPSQAQFNSQRDQGVLWHHMFDGSDTDLRIFQQLTAMAVSLDNPAYAPDLIDAALTTCITESRPVYIEIAVGVEEFPCQAVSERQALKPSPLPQNALDLQNAVKMTMAALVNAKKLVVIGGVEIARYQLQDRFIELLKTLQAPYLSDLLGKSILSEYLTDVKFSGVYNGRNSQANVQKLVREADIILMLGVRETDFNFSGIASADYNPTNDPDIAPGLPLPLVGQIEARLGAVLVNTYASPDTEGELYWGDIQLGLFIDALTQAVKALPGGQLPNVATFPTLNGSPWDIPEPSTYQPSAQITWDSFKSQLHYNYLTTFSDETAPILLADTGLTFYSLNNVKVPQNGYIAQLAWGAIGYSPGAVGGVKLALQAKGINRRVISVSGDGAFAESVNALGTLAELGQDCVVFVMANGVFAIEQFLINADAFCPETTVKFKALTQVAQTSLWDWKKLAEGFGGVGYEVTTNEELEAVLNTLKQGSPQPARPHGPCSGAIGTNCCEFDDGGSPAPSPSTFTLVAVRNVCKDLPSNTRWKMNGC</sequence>
<dbReference type="InterPro" id="IPR029061">
    <property type="entry name" value="THDP-binding"/>
</dbReference>
<evidence type="ECO:0000256" key="10">
    <source>
        <dbReference type="RuleBase" id="RU362132"/>
    </source>
</evidence>
<dbReference type="Gene3D" id="3.40.50.970">
    <property type="match status" value="2"/>
</dbReference>
<dbReference type="InterPro" id="IPR012001">
    <property type="entry name" value="Thiamin_PyroP_enz_TPP-bd_dom"/>
</dbReference>
<evidence type="ECO:0000256" key="7">
    <source>
        <dbReference type="ARBA" id="ARBA00022842"/>
    </source>
</evidence>
<evidence type="ECO:0000313" key="14">
    <source>
        <dbReference type="EMBL" id="TRW96427.1"/>
    </source>
</evidence>
<dbReference type="PANTHER" id="PTHR43452:SF1">
    <property type="entry name" value="PYRUVATE DECARBOXYLASE C186.09-RELATED"/>
    <property type="match status" value="1"/>
</dbReference>
<evidence type="ECO:0000256" key="1">
    <source>
        <dbReference type="ARBA" id="ARBA00001041"/>
    </source>
</evidence>
<comment type="catalytic activity">
    <reaction evidence="1">
        <text>a 2-oxocarboxylate + H(+) = an aldehyde + CO2</text>
        <dbReference type="Rhea" id="RHEA:11628"/>
        <dbReference type="ChEBI" id="CHEBI:15378"/>
        <dbReference type="ChEBI" id="CHEBI:16526"/>
        <dbReference type="ChEBI" id="CHEBI:17478"/>
        <dbReference type="ChEBI" id="CHEBI:35179"/>
        <dbReference type="EC" id="4.1.1.1"/>
    </reaction>
</comment>
<evidence type="ECO:0000259" key="13">
    <source>
        <dbReference type="Pfam" id="PF02776"/>
    </source>
</evidence>
<keyword evidence="7" id="KW-0460">Magnesium</keyword>
<comment type="caution">
    <text evidence="14">The sequence shown here is derived from an EMBL/GenBank/DDBJ whole genome shotgun (WGS) entry which is preliminary data.</text>
</comment>
<keyword evidence="9" id="KW-0456">Lyase</keyword>
<dbReference type="InterPro" id="IPR012110">
    <property type="entry name" value="PDC/IPDC-like"/>
</dbReference>
<dbReference type="SUPFAM" id="SSF52518">
    <property type="entry name" value="Thiamin diphosphate-binding fold (THDP-binding)"/>
    <property type="match status" value="2"/>
</dbReference>
<dbReference type="EC" id="4.1.1.1" evidence="4"/>
<dbReference type="Proteomes" id="UP000733744">
    <property type="component" value="Unassembled WGS sequence"/>
</dbReference>
<dbReference type="Pfam" id="PF02775">
    <property type="entry name" value="TPP_enzyme_C"/>
    <property type="match status" value="1"/>
</dbReference>
<evidence type="ECO:0000256" key="5">
    <source>
        <dbReference type="ARBA" id="ARBA00022723"/>
    </source>
</evidence>
<reference evidence="14 15" key="1">
    <citation type="journal article" date="2019" name="Antonie Van Leeuwenhoek">
        <title>Description of 'Ca. Methylobacter oryzae' KRF1, a novel species from the environmentally important Methylobacter clade 2.</title>
        <authorList>
            <person name="Khatri K."/>
            <person name="Mohite J.A."/>
            <person name="Pandit P.S."/>
            <person name="Bahulikar R."/>
            <person name="Rahalkar M.C."/>
        </authorList>
    </citation>
    <scope>NUCLEOTIDE SEQUENCE [LARGE SCALE GENOMIC DNA]</scope>
    <source>
        <strain evidence="14 15">KRF1</strain>
    </source>
</reference>
<evidence type="ECO:0000256" key="2">
    <source>
        <dbReference type="ARBA" id="ARBA00001964"/>
    </source>
</evidence>
<comment type="similarity">
    <text evidence="3 10">Belongs to the TPP enzyme family.</text>
</comment>
<dbReference type="InterPro" id="IPR012000">
    <property type="entry name" value="Thiamin_PyroP_enz_cen_dom"/>
</dbReference>
<evidence type="ECO:0000259" key="11">
    <source>
        <dbReference type="Pfam" id="PF00205"/>
    </source>
</evidence>
<dbReference type="Pfam" id="PF02776">
    <property type="entry name" value="TPP_enzyme_N"/>
    <property type="match status" value="1"/>
</dbReference>
<evidence type="ECO:0000259" key="12">
    <source>
        <dbReference type="Pfam" id="PF02775"/>
    </source>
</evidence>
<organism evidence="14 15">
    <name type="scientific">Candidatus Methylobacter oryzae</name>
    <dbReference type="NCBI Taxonomy" id="2497749"/>
    <lineage>
        <taxon>Bacteria</taxon>
        <taxon>Pseudomonadati</taxon>
        <taxon>Pseudomonadota</taxon>
        <taxon>Gammaproteobacteria</taxon>
        <taxon>Methylococcales</taxon>
        <taxon>Methylococcaceae</taxon>
        <taxon>Methylobacter</taxon>
    </lineage>
</organism>
<accession>A0ABY3CBH8</accession>
<dbReference type="SUPFAM" id="SSF52467">
    <property type="entry name" value="DHS-like NAD/FAD-binding domain"/>
    <property type="match status" value="1"/>
</dbReference>
<dbReference type="PANTHER" id="PTHR43452">
    <property type="entry name" value="PYRUVATE DECARBOXYLASE"/>
    <property type="match status" value="1"/>
</dbReference>
<keyword evidence="8 10" id="KW-0786">Thiamine pyrophosphate</keyword>
<dbReference type="EMBL" id="RYFG02000081">
    <property type="protein sequence ID" value="TRW96427.1"/>
    <property type="molecule type" value="Genomic_DNA"/>
</dbReference>
<dbReference type="InterPro" id="IPR011766">
    <property type="entry name" value="TPP_enzyme_TPP-bd"/>
</dbReference>
<keyword evidence="5" id="KW-0479">Metal-binding</keyword>
<comment type="cofactor">
    <cofactor evidence="2">
        <name>thiamine diphosphate</name>
        <dbReference type="ChEBI" id="CHEBI:58937"/>
    </cofactor>
</comment>
<evidence type="ECO:0000256" key="9">
    <source>
        <dbReference type="ARBA" id="ARBA00023239"/>
    </source>
</evidence>
<dbReference type="InterPro" id="IPR029035">
    <property type="entry name" value="DHS-like_NAD/FAD-binding_dom"/>
</dbReference>
<name>A0ABY3CBH8_9GAMM</name>
<protein>
    <recommendedName>
        <fullName evidence="4">pyruvate decarboxylase</fullName>
        <ecNumber evidence="4">4.1.1.1</ecNumber>
    </recommendedName>
</protein>
<feature type="domain" description="Thiamine pyrophosphate enzyme TPP-binding" evidence="12">
    <location>
        <begin position="477"/>
        <end position="611"/>
    </location>
</feature>
<proteinExistence type="inferred from homology"/>
<evidence type="ECO:0000256" key="6">
    <source>
        <dbReference type="ARBA" id="ARBA00022793"/>
    </source>
</evidence>
<keyword evidence="6" id="KW-0210">Decarboxylase</keyword>
<keyword evidence="15" id="KW-1185">Reference proteome</keyword>
<feature type="domain" description="Thiamine pyrophosphate enzyme central" evidence="11">
    <location>
        <begin position="241"/>
        <end position="343"/>
    </location>
</feature>
<dbReference type="Gene3D" id="3.40.50.1220">
    <property type="entry name" value="TPP-binding domain"/>
    <property type="match status" value="1"/>
</dbReference>
<evidence type="ECO:0000256" key="3">
    <source>
        <dbReference type="ARBA" id="ARBA00007812"/>
    </source>
</evidence>